<dbReference type="STRING" id="1193051.LEP1GSC017_0839"/>
<feature type="transmembrane region" description="Helical" evidence="1">
    <location>
        <begin position="301"/>
        <end position="319"/>
    </location>
</feature>
<dbReference type="Proteomes" id="UP000294684">
    <property type="component" value="Unassembled WGS sequence"/>
</dbReference>
<dbReference type="EMBL" id="SORO01000002">
    <property type="protein sequence ID" value="TDY68714.1"/>
    <property type="molecule type" value="Genomic_DNA"/>
</dbReference>
<keyword evidence="1" id="KW-0472">Membrane</keyword>
<name>A0A4R8MMQ0_LEPME</name>
<keyword evidence="3" id="KW-1185">Reference proteome</keyword>
<gene>
    <name evidence="2" type="ORF">CLV96_3232</name>
</gene>
<protein>
    <recommendedName>
        <fullName evidence="4">DUF2029 domain-containing protein</fullName>
    </recommendedName>
</protein>
<reference evidence="2 3" key="1">
    <citation type="submission" date="2019-03" db="EMBL/GenBank/DDBJ databases">
        <title>Genomic Encyclopedia of Archaeal and Bacterial Type Strains, Phase II (KMG-II): from individual species to whole genera.</title>
        <authorList>
            <person name="Goeker M."/>
        </authorList>
    </citation>
    <scope>NUCLEOTIDE SEQUENCE [LARGE SCALE GENOMIC DNA]</scope>
    <source>
        <strain evidence="2 3">DSM 21537</strain>
    </source>
</reference>
<feature type="transmembrane region" description="Helical" evidence="1">
    <location>
        <begin position="208"/>
        <end position="232"/>
    </location>
</feature>
<proteinExistence type="predicted"/>
<feature type="transmembrane region" description="Helical" evidence="1">
    <location>
        <begin position="172"/>
        <end position="196"/>
    </location>
</feature>
<comment type="caution">
    <text evidence="2">The sequence shown here is derived from an EMBL/GenBank/DDBJ whole genome shotgun (WGS) entry which is preliminary data.</text>
</comment>
<evidence type="ECO:0000256" key="1">
    <source>
        <dbReference type="SAM" id="Phobius"/>
    </source>
</evidence>
<accession>A0A4R8MMQ0</accession>
<keyword evidence="1" id="KW-1133">Transmembrane helix</keyword>
<dbReference type="AlphaFoldDB" id="A0A4R8MMQ0"/>
<feature type="transmembrane region" description="Helical" evidence="1">
    <location>
        <begin position="325"/>
        <end position="350"/>
    </location>
</feature>
<feature type="transmembrane region" description="Helical" evidence="1">
    <location>
        <begin position="12"/>
        <end position="34"/>
    </location>
</feature>
<feature type="transmembrane region" description="Helical" evidence="1">
    <location>
        <begin position="145"/>
        <end position="166"/>
    </location>
</feature>
<evidence type="ECO:0000313" key="3">
    <source>
        <dbReference type="Proteomes" id="UP000294684"/>
    </source>
</evidence>
<feature type="transmembrane region" description="Helical" evidence="1">
    <location>
        <begin position="271"/>
        <end position="289"/>
    </location>
</feature>
<keyword evidence="1" id="KW-0812">Transmembrane</keyword>
<evidence type="ECO:0000313" key="2">
    <source>
        <dbReference type="EMBL" id="TDY68714.1"/>
    </source>
</evidence>
<organism evidence="2 3">
    <name type="scientific">Leptospira meyeri</name>
    <dbReference type="NCBI Taxonomy" id="29508"/>
    <lineage>
        <taxon>Bacteria</taxon>
        <taxon>Pseudomonadati</taxon>
        <taxon>Spirochaetota</taxon>
        <taxon>Spirochaetia</taxon>
        <taxon>Leptospirales</taxon>
        <taxon>Leptospiraceae</taxon>
        <taxon>Leptospira</taxon>
    </lineage>
</organism>
<feature type="transmembrane region" description="Helical" evidence="1">
    <location>
        <begin position="91"/>
        <end position="124"/>
    </location>
</feature>
<evidence type="ECO:0008006" key="4">
    <source>
        <dbReference type="Google" id="ProtNLM"/>
    </source>
</evidence>
<sequence length="419" mass="49752">MVTLPKTFFKKYSLLIFILGFGIRILCIFLPPIWEDDWSRYLWEGNLIRNGESPYQIAPSAYFLKQNISETEIEILSQINHPDWTTIYSPFVLLFFALFSPGFSGIFLKLSYLILETASILFFSKKKINKQLLLYWSFPILIKEVYLNFHFEILVLSLAFVSFRFIRDKKRILASFLLGLGFHIKIFSLFYSFYLITTMELQNWKTQVIPWISNALSFCLGFFIFFFIYYLLFPNTIDFGTTNLLKFGANFKFNQFYEPFWRLFGVIDLKVFPFLIHYITMTVYVFLSLEKQNRIQKFRRFFIRYNLYFVYSYLFLSLLPVSNPWYFLALVPLLLISPFPSIIPWILVSVPQLSYLTKVRLGQEFTYFYEIPDPILLVEALFSVLCLSWYSKQIFILLYKLSNISNIAPKGSIGYGNRN</sequence>